<dbReference type="Gene3D" id="3.50.30.50">
    <property type="entry name" value="Putative cyclase"/>
    <property type="match status" value="1"/>
</dbReference>
<organism evidence="1 2">
    <name type="scientific">Seinonella peptonophila</name>
    <dbReference type="NCBI Taxonomy" id="112248"/>
    <lineage>
        <taxon>Bacteria</taxon>
        <taxon>Bacillati</taxon>
        <taxon>Bacillota</taxon>
        <taxon>Bacilli</taxon>
        <taxon>Bacillales</taxon>
        <taxon>Thermoactinomycetaceae</taxon>
        <taxon>Seinonella</taxon>
    </lineage>
</organism>
<dbReference type="GO" id="GO:0019441">
    <property type="term" value="P:L-tryptophan catabolic process to kynurenine"/>
    <property type="evidence" value="ECO:0007669"/>
    <property type="project" value="InterPro"/>
</dbReference>
<dbReference type="AlphaFoldDB" id="A0A1M4YE36"/>
<dbReference type="PANTHER" id="PTHR31118">
    <property type="entry name" value="CYCLASE-LIKE PROTEIN 2"/>
    <property type="match status" value="1"/>
</dbReference>
<dbReference type="SUPFAM" id="SSF102198">
    <property type="entry name" value="Putative cyclase"/>
    <property type="match status" value="1"/>
</dbReference>
<evidence type="ECO:0000313" key="2">
    <source>
        <dbReference type="Proteomes" id="UP000184476"/>
    </source>
</evidence>
<dbReference type="Proteomes" id="UP000184476">
    <property type="component" value="Unassembled WGS sequence"/>
</dbReference>
<accession>A0A1M4YE36</accession>
<dbReference type="InterPro" id="IPR037175">
    <property type="entry name" value="KFase_sf"/>
</dbReference>
<proteinExistence type="predicted"/>
<dbReference type="STRING" id="112248.SAMN05444392_106182"/>
<name>A0A1M4YE36_9BACL</name>
<dbReference type="GO" id="GO:0004061">
    <property type="term" value="F:arylformamidase activity"/>
    <property type="evidence" value="ECO:0007669"/>
    <property type="project" value="InterPro"/>
</dbReference>
<dbReference type="PANTHER" id="PTHR31118:SF32">
    <property type="entry name" value="KYNURENINE FORMAMIDASE"/>
    <property type="match status" value="1"/>
</dbReference>
<dbReference type="InterPro" id="IPR007325">
    <property type="entry name" value="KFase/CYL"/>
</dbReference>
<dbReference type="EMBL" id="FQVL01000006">
    <property type="protein sequence ID" value="SHF03898.1"/>
    <property type="molecule type" value="Genomic_DNA"/>
</dbReference>
<sequence length="220" mass="24490">MPKVIKIVDLSQNLDEQTQVYPGDPHPTFEPTATIENHGYNILQVCMGSQSGTHADAPYHFIQEGKTIEACDLSLFVGEGIIISVLDRKPHQPILLKDVSPYLPQMEPGKIVIFHTGWSKYNRTDQYYEHPYLSVEAAKAILDRGIRTFALDAINIDDTGTNEYPVHHLILGEDGIIIENLTNLAAIDFHRPFLSLLPLKMTGADGAPMRAVALQFAEID</sequence>
<evidence type="ECO:0000313" key="1">
    <source>
        <dbReference type="EMBL" id="SHF03898.1"/>
    </source>
</evidence>
<gene>
    <name evidence="1" type="ORF">SAMN05444392_106182</name>
</gene>
<reference evidence="1 2" key="1">
    <citation type="submission" date="2016-11" db="EMBL/GenBank/DDBJ databases">
        <authorList>
            <person name="Jaros S."/>
            <person name="Januszkiewicz K."/>
            <person name="Wedrychowicz H."/>
        </authorList>
    </citation>
    <scope>NUCLEOTIDE SEQUENCE [LARGE SCALE GENOMIC DNA]</scope>
    <source>
        <strain evidence="1 2">DSM 44666</strain>
    </source>
</reference>
<protein>
    <submittedName>
        <fullName evidence="1">Kynurenine formamidase</fullName>
    </submittedName>
</protein>
<dbReference type="Pfam" id="PF04199">
    <property type="entry name" value="Cyclase"/>
    <property type="match status" value="1"/>
</dbReference>
<keyword evidence="2" id="KW-1185">Reference proteome</keyword>